<comment type="similarity">
    <text evidence="3 10">Belongs to the PurH family.</text>
</comment>
<evidence type="ECO:0000256" key="7">
    <source>
        <dbReference type="ARBA" id="ARBA00023268"/>
    </source>
</evidence>
<dbReference type="PANTHER" id="PTHR11692">
    <property type="entry name" value="BIFUNCTIONAL PURINE BIOSYNTHESIS PROTEIN PURH"/>
    <property type="match status" value="1"/>
</dbReference>
<dbReference type="GO" id="GO:0005829">
    <property type="term" value="C:cytosol"/>
    <property type="evidence" value="ECO:0007669"/>
    <property type="project" value="TreeGrafter"/>
</dbReference>
<dbReference type="AlphaFoldDB" id="A0A7C2Z2B4"/>
<dbReference type="Gene3D" id="3.40.140.20">
    <property type="match status" value="2"/>
</dbReference>
<dbReference type="InterPro" id="IPR011607">
    <property type="entry name" value="MGS-like_dom"/>
</dbReference>
<keyword evidence="5 10" id="KW-0658">Purine biosynthesis</keyword>
<comment type="pathway">
    <text evidence="1 10">Purine metabolism; IMP biosynthesis via de novo pathway; IMP from 5-formamido-1-(5-phospho-D-ribosyl)imidazole-4-carboxamide: step 1/1.</text>
</comment>
<comment type="catalytic activity">
    <reaction evidence="8 10">
        <text>(6R)-10-formyltetrahydrofolate + 5-amino-1-(5-phospho-beta-D-ribosyl)imidazole-4-carboxamide = 5-formamido-1-(5-phospho-D-ribosyl)imidazole-4-carboxamide + (6S)-5,6,7,8-tetrahydrofolate</text>
        <dbReference type="Rhea" id="RHEA:22192"/>
        <dbReference type="ChEBI" id="CHEBI:57453"/>
        <dbReference type="ChEBI" id="CHEBI:58467"/>
        <dbReference type="ChEBI" id="CHEBI:58475"/>
        <dbReference type="ChEBI" id="CHEBI:195366"/>
        <dbReference type="EC" id="2.1.2.3"/>
    </reaction>
</comment>
<evidence type="ECO:0000256" key="6">
    <source>
        <dbReference type="ARBA" id="ARBA00022801"/>
    </source>
</evidence>
<keyword evidence="4 10" id="KW-0808">Transferase</keyword>
<dbReference type="Pfam" id="PF02142">
    <property type="entry name" value="MGS"/>
    <property type="match status" value="1"/>
</dbReference>
<organism evidence="12">
    <name type="scientific">Hydrogenobacter sp</name>
    <dbReference type="NCBI Taxonomy" id="2152829"/>
    <lineage>
        <taxon>Bacteria</taxon>
        <taxon>Pseudomonadati</taxon>
        <taxon>Aquificota</taxon>
        <taxon>Aquificia</taxon>
        <taxon>Aquificales</taxon>
        <taxon>Aquificaceae</taxon>
        <taxon>Hydrogenobacter</taxon>
    </lineage>
</organism>
<dbReference type="EC" id="3.5.4.10" evidence="10"/>
<dbReference type="FunFam" id="3.40.140.20:FF:000002">
    <property type="entry name" value="Bifunctional purine biosynthesis protein PurH"/>
    <property type="match status" value="1"/>
</dbReference>
<evidence type="ECO:0000256" key="8">
    <source>
        <dbReference type="ARBA" id="ARBA00050488"/>
    </source>
</evidence>
<evidence type="ECO:0000256" key="5">
    <source>
        <dbReference type="ARBA" id="ARBA00022755"/>
    </source>
</evidence>
<comment type="pathway">
    <text evidence="2 10">Purine metabolism; IMP biosynthesis via de novo pathway; 5-formamido-1-(5-phospho-D-ribosyl)imidazole-4-carboxamide from 5-amino-1-(5-phospho-D-ribosyl)imidazole-4-carboxamide (10-formyl THF route): step 1/1.</text>
</comment>
<dbReference type="GO" id="GO:0003937">
    <property type="term" value="F:IMP cyclohydrolase activity"/>
    <property type="evidence" value="ECO:0007669"/>
    <property type="project" value="UniProtKB-UniRule"/>
</dbReference>
<dbReference type="NCBIfam" id="NF002049">
    <property type="entry name" value="PRK00881.1"/>
    <property type="match status" value="1"/>
</dbReference>
<evidence type="ECO:0000256" key="1">
    <source>
        <dbReference type="ARBA" id="ARBA00004844"/>
    </source>
</evidence>
<dbReference type="PROSITE" id="PS51855">
    <property type="entry name" value="MGS"/>
    <property type="match status" value="1"/>
</dbReference>
<dbReference type="SUPFAM" id="SSF53927">
    <property type="entry name" value="Cytidine deaminase-like"/>
    <property type="match status" value="1"/>
</dbReference>
<dbReference type="InterPro" id="IPR016193">
    <property type="entry name" value="Cytidine_deaminase-like"/>
</dbReference>
<dbReference type="EMBL" id="DSFP01000020">
    <property type="protein sequence ID" value="HEW45223.1"/>
    <property type="molecule type" value="Genomic_DNA"/>
</dbReference>
<proteinExistence type="inferred from homology"/>
<dbReference type="CDD" id="cd01421">
    <property type="entry name" value="IMPCH"/>
    <property type="match status" value="1"/>
</dbReference>
<dbReference type="SUPFAM" id="SSF52335">
    <property type="entry name" value="Methylglyoxal synthase-like"/>
    <property type="match status" value="1"/>
</dbReference>
<dbReference type="NCBIfam" id="TIGR00355">
    <property type="entry name" value="purH"/>
    <property type="match status" value="1"/>
</dbReference>
<dbReference type="UniPathway" id="UPA00074">
    <property type="reaction ID" value="UER00133"/>
</dbReference>
<evidence type="ECO:0000256" key="3">
    <source>
        <dbReference type="ARBA" id="ARBA00007667"/>
    </source>
</evidence>
<dbReference type="EC" id="2.1.2.3" evidence="10"/>
<dbReference type="FunFam" id="3.40.50.1380:FF:000001">
    <property type="entry name" value="Bifunctional purine biosynthesis protein PurH"/>
    <property type="match status" value="1"/>
</dbReference>
<sequence length="505" mass="57006">MRALLSVYYKEGLDVLLEALKEKGYEIISTGGTAKFIKSLGYEVKEVEEITNFPEILDGRVKTLHPAIHGGILYRDWVEKDKEEIKRLGIEPIDLVVVNLYPFEEKLKEDLQEQELMEFIDIGGPTLIRASAKNFYRVAVVVDPQDYAWVANKIKEGTISLEDRKKLAIKAFSLTAYYDALISRALERLWEVDSATHYFSLPMKLFGSLRYGENPHQKAWLFHNPLEDLGIARSHILQGKEMSFNNYLDSDSAFRLVSEFSNPACVIVKHNNPCGVALGKNLLEAFEKALSSDPESAFGGIVAFNDRVEKQLAERLTDIFLEVIIAPEWSEEALDVLSKKKNLRLVQALGYSFSFDIKKVSGGYLLQEEDNIDYEKLEVVSQRHPTEEEMQDLLFAWKVCRYVKSNAIVIAKGGRTLGIGSGNVSRVDSLRCAIARAQRFGFDLKGSVMASEAFLPFRDSVDLAQEVGIRAIIQPGGSIRDKEVIEAVNQHNMAMVFTGTRHFRH</sequence>
<comment type="catalytic activity">
    <reaction evidence="9 10">
        <text>IMP + H2O = 5-formamido-1-(5-phospho-D-ribosyl)imidazole-4-carboxamide</text>
        <dbReference type="Rhea" id="RHEA:18445"/>
        <dbReference type="ChEBI" id="CHEBI:15377"/>
        <dbReference type="ChEBI" id="CHEBI:58053"/>
        <dbReference type="ChEBI" id="CHEBI:58467"/>
        <dbReference type="EC" id="3.5.4.10"/>
    </reaction>
</comment>
<dbReference type="InterPro" id="IPR036914">
    <property type="entry name" value="MGS-like_dom_sf"/>
</dbReference>
<evidence type="ECO:0000259" key="11">
    <source>
        <dbReference type="PROSITE" id="PS51855"/>
    </source>
</evidence>
<dbReference type="PANTHER" id="PTHR11692:SF0">
    <property type="entry name" value="BIFUNCTIONAL PURINE BIOSYNTHESIS PROTEIN ATIC"/>
    <property type="match status" value="1"/>
</dbReference>
<dbReference type="Pfam" id="PF01808">
    <property type="entry name" value="AICARFT_IMPCHas"/>
    <property type="match status" value="1"/>
</dbReference>
<evidence type="ECO:0000256" key="4">
    <source>
        <dbReference type="ARBA" id="ARBA00022679"/>
    </source>
</evidence>
<comment type="caution">
    <text evidence="12">The sequence shown here is derived from an EMBL/GenBank/DDBJ whole genome shotgun (WGS) entry which is preliminary data.</text>
</comment>
<comment type="domain">
    <text evidence="10">The IMP cyclohydrolase activity resides in the N-terminal region.</text>
</comment>
<feature type="domain" description="MGS-like" evidence="11">
    <location>
        <begin position="1"/>
        <end position="142"/>
    </location>
</feature>
<dbReference type="SMART" id="SM00798">
    <property type="entry name" value="AICARFT_IMPCHas"/>
    <property type="match status" value="1"/>
</dbReference>
<name>A0A7C2Z2B4_9AQUI</name>
<reference evidence="12" key="1">
    <citation type="journal article" date="2020" name="mSystems">
        <title>Genome- and Community-Level Interaction Insights into Carbon Utilization and Element Cycling Functions of Hydrothermarchaeota in Hydrothermal Sediment.</title>
        <authorList>
            <person name="Zhou Z."/>
            <person name="Liu Y."/>
            <person name="Xu W."/>
            <person name="Pan J."/>
            <person name="Luo Z.H."/>
            <person name="Li M."/>
        </authorList>
    </citation>
    <scope>NUCLEOTIDE SEQUENCE [LARGE SCALE GENOMIC DNA]</scope>
    <source>
        <strain evidence="12">SpSt-132</strain>
    </source>
</reference>
<accession>A0A7C2Z2B4</accession>
<dbReference type="PIRSF" id="PIRSF000414">
    <property type="entry name" value="AICARFT_IMPCHas"/>
    <property type="match status" value="1"/>
</dbReference>
<dbReference type="FunFam" id="3.40.140.20:FF:000001">
    <property type="entry name" value="Bifunctional purine biosynthesis protein PurH"/>
    <property type="match status" value="1"/>
</dbReference>
<dbReference type="InterPro" id="IPR024051">
    <property type="entry name" value="AICAR_Tfase_dup_dom_sf"/>
</dbReference>
<gene>
    <name evidence="10 12" type="primary">purH</name>
    <name evidence="12" type="ORF">ENO47_00920</name>
</gene>
<keyword evidence="6 10" id="KW-0378">Hydrolase</keyword>
<dbReference type="GO" id="GO:0004643">
    <property type="term" value="F:phosphoribosylaminoimidazolecarboxamide formyltransferase activity"/>
    <property type="evidence" value="ECO:0007669"/>
    <property type="project" value="UniProtKB-UniRule"/>
</dbReference>
<dbReference type="Gene3D" id="3.40.50.1380">
    <property type="entry name" value="Methylglyoxal synthase-like domain"/>
    <property type="match status" value="1"/>
</dbReference>
<evidence type="ECO:0000256" key="9">
    <source>
        <dbReference type="ARBA" id="ARBA00050687"/>
    </source>
</evidence>
<keyword evidence="7 10" id="KW-0511">Multifunctional enzyme</keyword>
<dbReference type="SMART" id="SM00851">
    <property type="entry name" value="MGS"/>
    <property type="match status" value="1"/>
</dbReference>
<evidence type="ECO:0000313" key="12">
    <source>
        <dbReference type="EMBL" id="HEW45223.1"/>
    </source>
</evidence>
<dbReference type="HAMAP" id="MF_00139">
    <property type="entry name" value="PurH"/>
    <property type="match status" value="1"/>
</dbReference>
<dbReference type="GO" id="GO:0006189">
    <property type="term" value="P:'de novo' IMP biosynthetic process"/>
    <property type="evidence" value="ECO:0007669"/>
    <property type="project" value="UniProtKB-UniRule"/>
</dbReference>
<protein>
    <recommendedName>
        <fullName evidence="10">Bifunctional purine biosynthesis protein PurH</fullName>
    </recommendedName>
    <domain>
        <recommendedName>
            <fullName evidence="10">Phosphoribosylaminoimidazolecarboxamide formyltransferase</fullName>
            <ecNumber evidence="10">2.1.2.3</ecNumber>
        </recommendedName>
        <alternativeName>
            <fullName evidence="10">AICAR transformylase</fullName>
        </alternativeName>
    </domain>
    <domain>
        <recommendedName>
            <fullName evidence="10">IMP cyclohydrolase</fullName>
            <ecNumber evidence="10">3.5.4.10</ecNumber>
        </recommendedName>
        <alternativeName>
            <fullName evidence="10">ATIC</fullName>
        </alternativeName>
        <alternativeName>
            <fullName evidence="10">IMP synthase</fullName>
        </alternativeName>
        <alternativeName>
            <fullName evidence="10">Inosinicase</fullName>
        </alternativeName>
    </domain>
</protein>
<dbReference type="InterPro" id="IPR002695">
    <property type="entry name" value="PurH-like"/>
</dbReference>
<evidence type="ECO:0000256" key="10">
    <source>
        <dbReference type="HAMAP-Rule" id="MF_00139"/>
    </source>
</evidence>
<evidence type="ECO:0000256" key="2">
    <source>
        <dbReference type="ARBA" id="ARBA00004954"/>
    </source>
</evidence>